<dbReference type="GO" id="GO:0016787">
    <property type="term" value="F:hydrolase activity"/>
    <property type="evidence" value="ECO:0007669"/>
    <property type="project" value="UniProtKB-KW"/>
</dbReference>
<protein>
    <submittedName>
        <fullName evidence="2">Hydrolase</fullName>
    </submittedName>
</protein>
<keyword evidence="3" id="KW-1185">Reference proteome</keyword>
<dbReference type="Proteomes" id="UP000192769">
    <property type="component" value="Unassembled WGS sequence"/>
</dbReference>
<keyword evidence="2" id="KW-0378">Hydrolase</keyword>
<evidence type="ECO:0000313" key="2">
    <source>
        <dbReference type="EMBL" id="OQP33624.1"/>
    </source>
</evidence>
<evidence type="ECO:0000259" key="1">
    <source>
        <dbReference type="Pfam" id="PF00561"/>
    </source>
</evidence>
<dbReference type="InterPro" id="IPR000073">
    <property type="entry name" value="AB_hydrolase_1"/>
</dbReference>
<name>A0A1V9DIR6_9GAMM</name>
<comment type="caution">
    <text evidence="2">The sequence shown here is derived from an EMBL/GenBank/DDBJ whole genome shotgun (WGS) entry which is preliminary data.</text>
</comment>
<dbReference type="InterPro" id="IPR050266">
    <property type="entry name" value="AB_hydrolase_sf"/>
</dbReference>
<dbReference type="OrthoDB" id="9780765at2"/>
<dbReference type="EMBL" id="MWUE01000016">
    <property type="protein sequence ID" value="OQP33624.1"/>
    <property type="molecule type" value="Genomic_DNA"/>
</dbReference>
<dbReference type="Gene3D" id="3.40.50.1820">
    <property type="entry name" value="alpha/beta hydrolase"/>
    <property type="match status" value="1"/>
</dbReference>
<gene>
    <name evidence="2" type="ORF">B2J69_11230</name>
</gene>
<reference evidence="2 3" key="1">
    <citation type="submission" date="2017-02" db="EMBL/GenBank/DDBJ databases">
        <title>Whole genome shotgun sequence of Pantoea agglomerans strain AS1 isolated from a cycad, Zamia floridana in Central Florida, USA.</title>
        <authorList>
            <person name="Lata P."/>
            <person name="Govindarajan S."/>
            <person name="Qi F."/>
            <person name="Li J.-L."/>
            <person name="Maurya S.K."/>
            <person name="Sahoo M.K."/>
        </authorList>
    </citation>
    <scope>NUCLEOTIDE SEQUENCE [LARGE SCALE GENOMIC DNA]</scope>
    <source>
        <strain evidence="2 3">AS1</strain>
    </source>
</reference>
<dbReference type="InterPro" id="IPR029058">
    <property type="entry name" value="AB_hydrolase_fold"/>
</dbReference>
<dbReference type="RefSeq" id="WP_081139371.1">
    <property type="nucleotide sequence ID" value="NZ_MWUE01000016.1"/>
</dbReference>
<evidence type="ECO:0000313" key="3">
    <source>
        <dbReference type="Proteomes" id="UP000192769"/>
    </source>
</evidence>
<sequence>MHPIVERGESPFIAGFQLQDVTLPNGVTLRVATGGQGAPLLLLHGHPQNHLTWRKVAPRLAEKYRVILPDLRGYGDSDKPASDERHRPYSKRVMADDISLLISALGYDKVAFVGHDRGGRVGHRLARDHADQLNCCVFIDIAPTATMYALTDKAFATRYFWWFFLIQPAPLPETLIANNTAFFLRKHLDGQLKTPGATPEAIFNDYLRCYQQPEMIHAVCEDYRAAATIDLEDDAADSRRIACPLLLLWGAKGTVGELYDVVDTWRDRAQQVSGEALPCGHSPQEELPEMFLDRLSAFLAAQRLTESL</sequence>
<dbReference type="PANTHER" id="PTHR43798">
    <property type="entry name" value="MONOACYLGLYCEROL LIPASE"/>
    <property type="match status" value="1"/>
</dbReference>
<dbReference type="AlphaFoldDB" id="A0A1V9DIR6"/>
<dbReference type="Pfam" id="PF00561">
    <property type="entry name" value="Abhydrolase_1"/>
    <property type="match status" value="1"/>
</dbReference>
<feature type="domain" description="AB hydrolase-1" evidence="1">
    <location>
        <begin position="39"/>
        <end position="286"/>
    </location>
</feature>
<accession>A0A1V9DIR6</accession>
<dbReference type="SUPFAM" id="SSF53474">
    <property type="entry name" value="alpha/beta-Hydrolases"/>
    <property type="match status" value="1"/>
</dbReference>
<organism evidence="2 3">
    <name type="scientific">Pantoea latae</name>
    <dbReference type="NCBI Taxonomy" id="1964541"/>
    <lineage>
        <taxon>Bacteria</taxon>
        <taxon>Pseudomonadati</taxon>
        <taxon>Pseudomonadota</taxon>
        <taxon>Gammaproteobacteria</taxon>
        <taxon>Enterobacterales</taxon>
        <taxon>Erwiniaceae</taxon>
        <taxon>Pantoea</taxon>
    </lineage>
</organism>
<proteinExistence type="predicted"/>